<keyword evidence="6 10" id="KW-0378">Hydrolase</keyword>
<evidence type="ECO:0000256" key="2">
    <source>
        <dbReference type="ARBA" id="ARBA00001913"/>
    </source>
</evidence>
<dbReference type="Proteomes" id="UP000032900">
    <property type="component" value="Unassembled WGS sequence"/>
</dbReference>
<keyword evidence="8 10" id="KW-0326">Glycosidase</keyword>
<evidence type="ECO:0000259" key="12">
    <source>
        <dbReference type="SMART" id="SM01038"/>
    </source>
</evidence>
<keyword evidence="11" id="KW-0732">Signal</keyword>
<feature type="domain" description="Beta galactosidase small chain/" evidence="12">
    <location>
        <begin position="766"/>
        <end position="1040"/>
    </location>
</feature>
<dbReference type="InterPro" id="IPR017853">
    <property type="entry name" value="GH"/>
</dbReference>
<evidence type="ECO:0000256" key="9">
    <source>
        <dbReference type="ARBA" id="ARBA00032230"/>
    </source>
</evidence>
<dbReference type="Gene3D" id="2.70.98.10">
    <property type="match status" value="1"/>
</dbReference>
<dbReference type="Pfam" id="PF00703">
    <property type="entry name" value="Glyco_hydro_2"/>
    <property type="match status" value="1"/>
</dbReference>
<reference evidence="13 14" key="1">
    <citation type="journal article" date="2015" name="Microbes Environ.">
        <title>Distribution and evolution of nitrogen fixation genes in the phylum bacteroidetes.</title>
        <authorList>
            <person name="Inoue J."/>
            <person name="Oshima K."/>
            <person name="Suda W."/>
            <person name="Sakamoto M."/>
            <person name="Iino T."/>
            <person name="Noda S."/>
            <person name="Hongoh Y."/>
            <person name="Hattori M."/>
            <person name="Ohkuma M."/>
        </authorList>
    </citation>
    <scope>NUCLEOTIDE SEQUENCE [LARGE SCALE GENOMIC DNA]</scope>
    <source>
        <strain evidence="13">JCM 15548</strain>
    </source>
</reference>
<dbReference type="InterPro" id="IPR004199">
    <property type="entry name" value="B-gal_small/dom_5"/>
</dbReference>
<dbReference type="OrthoDB" id="9801077at2"/>
<dbReference type="InterPro" id="IPR023232">
    <property type="entry name" value="Glyco_hydro_2_AS"/>
</dbReference>
<dbReference type="InterPro" id="IPR036156">
    <property type="entry name" value="Beta-gal/glucu_dom_sf"/>
</dbReference>
<evidence type="ECO:0000313" key="14">
    <source>
        <dbReference type="Proteomes" id="UP000032900"/>
    </source>
</evidence>
<dbReference type="InterPro" id="IPR008979">
    <property type="entry name" value="Galactose-bd-like_sf"/>
</dbReference>
<dbReference type="InterPro" id="IPR014718">
    <property type="entry name" value="GH-type_carb-bd"/>
</dbReference>
<evidence type="ECO:0000256" key="11">
    <source>
        <dbReference type="SAM" id="SignalP"/>
    </source>
</evidence>
<dbReference type="Pfam" id="PF02929">
    <property type="entry name" value="Bgal_small_N"/>
    <property type="match status" value="1"/>
</dbReference>
<dbReference type="SUPFAM" id="SSF51445">
    <property type="entry name" value="(Trans)glycosidases"/>
    <property type="match status" value="1"/>
</dbReference>
<dbReference type="GO" id="GO:0004565">
    <property type="term" value="F:beta-galactosidase activity"/>
    <property type="evidence" value="ECO:0007669"/>
    <property type="project" value="UniProtKB-EC"/>
</dbReference>
<feature type="signal peptide" evidence="11">
    <location>
        <begin position="1"/>
        <end position="19"/>
    </location>
</feature>
<comment type="similarity">
    <text evidence="3 10">Belongs to the glycosyl hydrolase 2 family.</text>
</comment>
<dbReference type="InterPro" id="IPR023230">
    <property type="entry name" value="Glyco_hydro_2_CS"/>
</dbReference>
<dbReference type="GO" id="GO:0009341">
    <property type="term" value="C:beta-galactosidase complex"/>
    <property type="evidence" value="ECO:0007669"/>
    <property type="project" value="InterPro"/>
</dbReference>
<dbReference type="Pfam" id="PF02837">
    <property type="entry name" value="Glyco_hydro_2_N"/>
    <property type="match status" value="1"/>
</dbReference>
<evidence type="ECO:0000313" key="13">
    <source>
        <dbReference type="EMBL" id="GAO27575.1"/>
    </source>
</evidence>
<dbReference type="STRING" id="1236989.JCM15548_14408"/>
<evidence type="ECO:0000256" key="7">
    <source>
        <dbReference type="ARBA" id="ARBA00022837"/>
    </source>
</evidence>
<evidence type="ECO:0000256" key="6">
    <source>
        <dbReference type="ARBA" id="ARBA00022801"/>
    </source>
</evidence>
<dbReference type="PRINTS" id="PR00132">
    <property type="entry name" value="GLHYDRLASE2"/>
</dbReference>
<dbReference type="InterPro" id="IPR013783">
    <property type="entry name" value="Ig-like_fold"/>
</dbReference>
<dbReference type="InterPro" id="IPR006103">
    <property type="entry name" value="Glyco_hydro_2_cat"/>
</dbReference>
<dbReference type="PANTHER" id="PTHR46323:SF2">
    <property type="entry name" value="BETA-GALACTOSIDASE"/>
    <property type="match status" value="1"/>
</dbReference>
<dbReference type="Gene3D" id="2.60.40.10">
    <property type="entry name" value="Immunoglobulins"/>
    <property type="match status" value="2"/>
</dbReference>
<dbReference type="GO" id="GO:0030246">
    <property type="term" value="F:carbohydrate binding"/>
    <property type="evidence" value="ECO:0007669"/>
    <property type="project" value="InterPro"/>
</dbReference>
<dbReference type="PROSITE" id="PS00608">
    <property type="entry name" value="GLYCOSYL_HYDROL_F2_2"/>
    <property type="match status" value="1"/>
</dbReference>
<keyword evidence="14" id="KW-1185">Reference proteome</keyword>
<protein>
    <recommendedName>
        <fullName evidence="5 10">Beta-galactosidase</fullName>
        <ecNumber evidence="5 10">3.2.1.23</ecNumber>
    </recommendedName>
    <alternativeName>
        <fullName evidence="9 10">Lactase</fullName>
    </alternativeName>
</protein>
<dbReference type="SUPFAM" id="SSF49785">
    <property type="entry name" value="Galactose-binding domain-like"/>
    <property type="match status" value="1"/>
</dbReference>
<accession>A0A0E9LRU2</accession>
<dbReference type="SMART" id="SM01038">
    <property type="entry name" value="Bgal_small_N"/>
    <property type="match status" value="1"/>
</dbReference>
<dbReference type="InterPro" id="IPR011013">
    <property type="entry name" value="Gal_mutarotase_sf_dom"/>
</dbReference>
<dbReference type="GO" id="GO:0005990">
    <property type="term" value="P:lactose catabolic process"/>
    <property type="evidence" value="ECO:0007669"/>
    <property type="project" value="TreeGrafter"/>
</dbReference>
<proteinExistence type="inferred from homology"/>
<evidence type="ECO:0000256" key="3">
    <source>
        <dbReference type="ARBA" id="ARBA00007401"/>
    </source>
</evidence>
<dbReference type="Gene3D" id="2.60.120.260">
    <property type="entry name" value="Galactose-binding domain-like"/>
    <property type="match status" value="1"/>
</dbReference>
<feature type="chain" id="PRO_5002428435" description="Beta-galactosidase" evidence="11">
    <location>
        <begin position="20"/>
        <end position="1044"/>
    </location>
</feature>
<evidence type="ECO:0000256" key="4">
    <source>
        <dbReference type="ARBA" id="ARBA00011245"/>
    </source>
</evidence>
<name>A0A0E9LRU2_9BACT</name>
<comment type="caution">
    <text evidence="13">The sequence shown here is derived from an EMBL/GenBank/DDBJ whole genome shotgun (WGS) entry which is preliminary data.</text>
</comment>
<dbReference type="Pfam" id="PF16353">
    <property type="entry name" value="LacZ_4"/>
    <property type="match status" value="1"/>
</dbReference>
<comment type="subunit">
    <text evidence="4">Monomer.</text>
</comment>
<dbReference type="InterPro" id="IPR006104">
    <property type="entry name" value="Glyco_hydro_2_N"/>
</dbReference>
<dbReference type="RefSeq" id="WP_062128461.1">
    <property type="nucleotide sequence ID" value="NZ_BAZW01000074.1"/>
</dbReference>
<dbReference type="EMBL" id="BAZW01000074">
    <property type="protein sequence ID" value="GAO27575.1"/>
    <property type="molecule type" value="Genomic_DNA"/>
</dbReference>
<dbReference type="SUPFAM" id="SSF49303">
    <property type="entry name" value="beta-Galactosidase/glucuronidase domain"/>
    <property type="match status" value="2"/>
</dbReference>
<dbReference type="InterPro" id="IPR032312">
    <property type="entry name" value="LacZ_4"/>
</dbReference>
<dbReference type="SUPFAM" id="SSF74650">
    <property type="entry name" value="Galactose mutarotase-like"/>
    <property type="match status" value="1"/>
</dbReference>
<comment type="catalytic activity">
    <reaction evidence="1 10">
        <text>Hydrolysis of terminal non-reducing beta-D-galactose residues in beta-D-galactosides.</text>
        <dbReference type="EC" id="3.2.1.23"/>
    </reaction>
</comment>
<dbReference type="AlphaFoldDB" id="A0A0E9LRU2"/>
<comment type="cofactor">
    <cofactor evidence="2">
        <name>Ca(2+)</name>
        <dbReference type="ChEBI" id="CHEBI:29108"/>
    </cofactor>
</comment>
<dbReference type="PANTHER" id="PTHR46323">
    <property type="entry name" value="BETA-GALACTOSIDASE"/>
    <property type="match status" value="1"/>
</dbReference>
<evidence type="ECO:0000256" key="8">
    <source>
        <dbReference type="ARBA" id="ARBA00023295"/>
    </source>
</evidence>
<dbReference type="PROSITE" id="PS00719">
    <property type="entry name" value="GLYCOSYL_HYDROL_F2_1"/>
    <property type="match status" value="1"/>
</dbReference>
<dbReference type="Pfam" id="PF02836">
    <property type="entry name" value="Glyco_hydro_2_C"/>
    <property type="match status" value="1"/>
</dbReference>
<evidence type="ECO:0000256" key="10">
    <source>
        <dbReference type="RuleBase" id="RU361154"/>
    </source>
</evidence>
<gene>
    <name evidence="13" type="ORF">JCM15548_14408</name>
</gene>
<dbReference type="EC" id="3.2.1.23" evidence="5 10"/>
<evidence type="ECO:0000256" key="1">
    <source>
        <dbReference type="ARBA" id="ARBA00001412"/>
    </source>
</evidence>
<evidence type="ECO:0000256" key="5">
    <source>
        <dbReference type="ARBA" id="ARBA00012756"/>
    </source>
</evidence>
<dbReference type="InterPro" id="IPR050347">
    <property type="entry name" value="Bact_Beta-galactosidase"/>
</dbReference>
<organism evidence="13 14">
    <name type="scientific">Geofilum rubicundum JCM 15548</name>
    <dbReference type="NCBI Taxonomy" id="1236989"/>
    <lineage>
        <taxon>Bacteria</taxon>
        <taxon>Pseudomonadati</taxon>
        <taxon>Bacteroidota</taxon>
        <taxon>Bacteroidia</taxon>
        <taxon>Marinilabiliales</taxon>
        <taxon>Marinilabiliaceae</taxon>
        <taxon>Geofilum</taxon>
    </lineage>
</organism>
<dbReference type="InterPro" id="IPR006102">
    <property type="entry name" value="Ig-like_GH2"/>
</dbReference>
<keyword evidence="7" id="KW-0106">Calcium</keyword>
<dbReference type="Gene3D" id="3.20.20.80">
    <property type="entry name" value="Glycosidases"/>
    <property type="match status" value="1"/>
</dbReference>
<sequence length="1044" mass="119321">MRKTIIPVMACLLALGFSAESGQAQKKDWENEAVFDVNTEKPRATFYQYPDEAMAKTGDYAQSPYYKLLSGMWKFNWAPNPGQRPVDFYKTDYNVGHWDEIPVPSNWELQGYGVPIYTNVRYPHPVNPPYVGEEDNPVGSYKRDFTLPANWNNRRVYLYFKAGTSGMYVWVNGEKVGYSQGTKNPVEFDITPYVKAGNNQLAIEVFRWTDGSYLEDQDMWRLSGIERDVYLYSTADTRIQDFFLRPDLDGNYRHGQLNGEVTVQNYASRAVTRQVVLTLLDAKGSTVFTETKSVNVPATGMVDVHFARTVRNAAIWSAEQPNLYKALITLKDPSGEVLEVTENKIGFRSVELKNGQLLVNGERIMVKGVNLHEHDPKTGHYVTPETIIKDIEVMKLHNINSIRTSHYPHSPELYQLADEYGMYVVCEANIETHGMGATFQAWFDKNRHPAYIESWHAAHMDRIYRMVERDKNHASVIIWSLGNECGNGQVFFDAYDWIKERDKTRLVQFEQAGEERNTDVVAPMYASIQNMEEYAARETVERPYILCEYAHAMGNSTGNFTRYWDIIYNSPNMQGGFIWDWVDQGLLTQTADGRAYWAYGGQLGSGHLHHDQNFCLNGLVNPDRTPHPGLAEVKKVYQNIFFKEESLSQGTVRIENGFSFTNLSDYDFSWELLKNGEVVDQGSFKVSLSPGDSKVVKPGFTSVNPKDGEEYFLNLYAHTRQRMPLVPAGHEIATEQMAFEGNSYFSTELTDSSAEFEVKNEDHSVEVSGENFNVRLDKRWGGISHFRYNGKNLIQGSPQPDFWRAPTDNDFGNHMPANSHVWRLAGRNKEVKNVTVEEAEGAVSMKVHFFLKDVQSDYYMTYTVTPDAAIRIDVEYTAGVEGLPEMPRFGMEMTLSGEFDNFTYYGRGPWENYSDRNYASHIGIYLSDVEDQYHPYIRPQETGNKTDVRWLTLTNDEGVGLRVEGVQPLSVSALHFQSEDFDPGLTKKSQRTVDVYPSWNVFLNVDLAQRGLGGDDSWGRLPHREYRLLEDSYSYSYVLKPALK</sequence>
<dbReference type="InterPro" id="IPR006101">
    <property type="entry name" value="Glyco_hydro_2"/>
</dbReference>